<protein>
    <submittedName>
        <fullName evidence="4">YdgH/BhsA/McbA-like domain containing protein</fullName>
    </submittedName>
</protein>
<dbReference type="RefSeq" id="WP_371813081.1">
    <property type="nucleotide sequence ID" value="NZ_BAAAFX010000011.1"/>
</dbReference>
<dbReference type="Gene3D" id="3.30.1660.10">
    <property type="entry name" value="Flavin-binding protein dodecin"/>
    <property type="match status" value="1"/>
</dbReference>
<evidence type="ECO:0000313" key="4">
    <source>
        <dbReference type="EMBL" id="MFC6376606.1"/>
    </source>
</evidence>
<dbReference type="Proteomes" id="UP001596230">
    <property type="component" value="Unassembled WGS sequence"/>
</dbReference>
<keyword evidence="5" id="KW-1185">Reference proteome</keyword>
<dbReference type="Pfam" id="PF07338">
    <property type="entry name" value="YdgH_BhsA-like"/>
    <property type="match status" value="1"/>
</dbReference>
<comment type="caution">
    <text evidence="4">The sequence shown here is derived from an EMBL/GenBank/DDBJ whole genome shotgun (WGS) entry which is preliminary data.</text>
</comment>
<feature type="signal peptide" evidence="2">
    <location>
        <begin position="1"/>
        <end position="23"/>
    </location>
</feature>
<dbReference type="InterPro" id="IPR010854">
    <property type="entry name" value="YdgH/BhsA/McbA-like_dom"/>
</dbReference>
<evidence type="ECO:0000313" key="5">
    <source>
        <dbReference type="Proteomes" id="UP001596230"/>
    </source>
</evidence>
<feature type="domain" description="YdgH/BhsA/McbA-like" evidence="3">
    <location>
        <begin position="23"/>
        <end position="69"/>
    </location>
</feature>
<reference evidence="5" key="1">
    <citation type="journal article" date="2019" name="Int. J. Syst. Evol. Microbiol.">
        <title>The Global Catalogue of Microorganisms (GCM) 10K type strain sequencing project: providing services to taxonomists for standard genome sequencing and annotation.</title>
        <authorList>
            <consortium name="The Broad Institute Genomics Platform"/>
            <consortium name="The Broad Institute Genome Sequencing Center for Infectious Disease"/>
            <person name="Wu L."/>
            <person name="Ma J."/>
        </authorList>
    </citation>
    <scope>NUCLEOTIDE SEQUENCE [LARGE SCALE GENOMIC DNA]</scope>
    <source>
        <strain evidence="5">CGMCC 1.18518</strain>
    </source>
</reference>
<keyword evidence="1 2" id="KW-0732">Signal</keyword>
<accession>A0ABW1VVF3</accession>
<proteinExistence type="predicted"/>
<dbReference type="InterPro" id="IPR025543">
    <property type="entry name" value="Dodecin-like"/>
</dbReference>
<evidence type="ECO:0000256" key="2">
    <source>
        <dbReference type="SAM" id="SignalP"/>
    </source>
</evidence>
<evidence type="ECO:0000256" key="1">
    <source>
        <dbReference type="ARBA" id="ARBA00022729"/>
    </source>
</evidence>
<name>A0ABW1VVF3_9GAMM</name>
<feature type="chain" id="PRO_5045928659" evidence="2">
    <location>
        <begin position="24"/>
        <end position="71"/>
    </location>
</feature>
<organism evidence="4 5">
    <name type="scientific">Tatumella terrea</name>
    <dbReference type="NCBI Taxonomy" id="419007"/>
    <lineage>
        <taxon>Bacteria</taxon>
        <taxon>Pseudomonadati</taxon>
        <taxon>Pseudomonadota</taxon>
        <taxon>Gammaproteobacteria</taxon>
        <taxon>Enterobacterales</taxon>
        <taxon>Erwiniaceae</taxon>
        <taxon>Tatumella</taxon>
    </lineage>
</organism>
<dbReference type="EMBL" id="JBHSUB010000001">
    <property type="protein sequence ID" value="MFC6376606.1"/>
    <property type="molecule type" value="Genomic_DNA"/>
</dbReference>
<sequence length="71" mass="7200">MMKLLTTLATAAVFSALSFGASAEMISATGSTLDSAQSHIAAQAKAAGASSYTITSARTHNGVYMTAELDK</sequence>
<dbReference type="InterPro" id="IPR036275">
    <property type="entry name" value="YdgH-like_sf"/>
</dbReference>
<evidence type="ECO:0000259" key="3">
    <source>
        <dbReference type="Pfam" id="PF07338"/>
    </source>
</evidence>
<dbReference type="SUPFAM" id="SSF159871">
    <property type="entry name" value="YdgH-like"/>
    <property type="match status" value="1"/>
</dbReference>
<gene>
    <name evidence="4" type="ORF">ACFP9W_00505</name>
</gene>